<dbReference type="Gene3D" id="2.60.40.10">
    <property type="entry name" value="Immunoglobulins"/>
    <property type="match status" value="1"/>
</dbReference>
<dbReference type="NCBIfam" id="NF008967">
    <property type="entry name" value="PRK12313.1"/>
    <property type="match status" value="1"/>
</dbReference>
<comment type="similarity">
    <text evidence="4 10">Belongs to the glycosyl hydrolase 13 family. GlgB subfamily.</text>
</comment>
<dbReference type="InterPro" id="IPR044143">
    <property type="entry name" value="GlgB_N_E_set_prok"/>
</dbReference>
<dbReference type="Pfam" id="PF02806">
    <property type="entry name" value="Alpha-amylase_C"/>
    <property type="match status" value="1"/>
</dbReference>
<dbReference type="GO" id="GO:0043169">
    <property type="term" value="F:cation binding"/>
    <property type="evidence" value="ECO:0007669"/>
    <property type="project" value="InterPro"/>
</dbReference>
<dbReference type="SMART" id="SM00642">
    <property type="entry name" value="Aamy"/>
    <property type="match status" value="1"/>
</dbReference>
<dbReference type="PANTHER" id="PTHR43651:SF3">
    <property type="entry name" value="1,4-ALPHA-GLUCAN-BRANCHING ENZYME"/>
    <property type="match status" value="1"/>
</dbReference>
<dbReference type="PIRSF" id="PIRSF000463">
    <property type="entry name" value="GlgB"/>
    <property type="match status" value="1"/>
</dbReference>
<dbReference type="HAMAP" id="MF_00685">
    <property type="entry name" value="GlgB"/>
    <property type="match status" value="1"/>
</dbReference>
<dbReference type="Gene3D" id="3.20.20.80">
    <property type="entry name" value="Glycosidases"/>
    <property type="match status" value="1"/>
</dbReference>
<dbReference type="Gene3D" id="2.60.40.1180">
    <property type="entry name" value="Golgi alpha-mannosidase II"/>
    <property type="match status" value="1"/>
</dbReference>
<evidence type="ECO:0000256" key="6">
    <source>
        <dbReference type="ARBA" id="ARBA00022676"/>
    </source>
</evidence>
<dbReference type="FunFam" id="2.60.40.1180:FF:000002">
    <property type="entry name" value="1,4-alpha-glucan branching enzyme GlgB"/>
    <property type="match status" value="1"/>
</dbReference>
<feature type="active site" description="Proton donor" evidence="10 11">
    <location>
        <position position="367"/>
    </location>
</feature>
<gene>
    <name evidence="10 13" type="primary">glgB</name>
    <name evidence="13" type="ORF">IPP58_15690</name>
</gene>
<keyword evidence="5 10" id="KW-0321">Glycogen metabolism</keyword>
<evidence type="ECO:0000259" key="12">
    <source>
        <dbReference type="SMART" id="SM00642"/>
    </source>
</evidence>
<evidence type="ECO:0000256" key="4">
    <source>
        <dbReference type="ARBA" id="ARBA00009000"/>
    </source>
</evidence>
<dbReference type="GO" id="GO:0003844">
    <property type="term" value="F:1,4-alpha-glucan branching enzyme activity"/>
    <property type="evidence" value="ECO:0007669"/>
    <property type="project" value="UniProtKB-UniRule"/>
</dbReference>
<dbReference type="EMBL" id="JADKIO010000012">
    <property type="protein sequence ID" value="MBK9797890.1"/>
    <property type="molecule type" value="Genomic_DNA"/>
</dbReference>
<reference evidence="13" key="1">
    <citation type="submission" date="2020-10" db="EMBL/GenBank/DDBJ databases">
        <title>Connecting structure to function with the recovery of over 1000 high-quality activated sludge metagenome-assembled genomes encoding full-length rRNA genes using long-read sequencing.</title>
        <authorList>
            <person name="Singleton C.M."/>
            <person name="Petriglieri F."/>
            <person name="Kristensen J.M."/>
            <person name="Kirkegaard R.H."/>
            <person name="Michaelsen T.Y."/>
            <person name="Andersen M.H."/>
            <person name="Karst S.M."/>
            <person name="Dueholm M.S."/>
            <person name="Nielsen P.H."/>
            <person name="Albertsen M."/>
        </authorList>
    </citation>
    <scope>NUCLEOTIDE SEQUENCE</scope>
    <source>
        <strain evidence="13">Skiv_18-Q3-R9-52_MAXAC.067</strain>
    </source>
</reference>
<dbReference type="GO" id="GO:0005978">
    <property type="term" value="P:glycogen biosynthetic process"/>
    <property type="evidence" value="ECO:0007669"/>
    <property type="project" value="UniProtKB-UniRule"/>
</dbReference>
<evidence type="ECO:0000256" key="7">
    <source>
        <dbReference type="ARBA" id="ARBA00022679"/>
    </source>
</evidence>
<evidence type="ECO:0000256" key="5">
    <source>
        <dbReference type="ARBA" id="ARBA00022600"/>
    </source>
</evidence>
<comment type="pathway">
    <text evidence="3 10">Glycan biosynthesis; glycogen biosynthesis.</text>
</comment>
<dbReference type="InterPro" id="IPR037439">
    <property type="entry name" value="Branching_enzy"/>
</dbReference>
<evidence type="ECO:0000256" key="1">
    <source>
        <dbReference type="ARBA" id="ARBA00000826"/>
    </source>
</evidence>
<name>A0A9D7SI50_9BACT</name>
<dbReference type="AlphaFoldDB" id="A0A9D7SI50"/>
<dbReference type="GO" id="GO:0005829">
    <property type="term" value="C:cytosol"/>
    <property type="evidence" value="ECO:0007669"/>
    <property type="project" value="TreeGrafter"/>
</dbReference>
<dbReference type="SUPFAM" id="SSF51445">
    <property type="entry name" value="(Trans)glycosidases"/>
    <property type="match status" value="1"/>
</dbReference>
<dbReference type="InterPro" id="IPR006047">
    <property type="entry name" value="GH13_cat_dom"/>
</dbReference>
<dbReference type="NCBIfam" id="NF003811">
    <property type="entry name" value="PRK05402.1"/>
    <property type="match status" value="1"/>
</dbReference>
<dbReference type="Proteomes" id="UP000886657">
    <property type="component" value="Unassembled WGS sequence"/>
</dbReference>
<organism evidence="13 14">
    <name type="scientific">Candidatus Geothrix skivensis</name>
    <dbReference type="NCBI Taxonomy" id="2954439"/>
    <lineage>
        <taxon>Bacteria</taxon>
        <taxon>Pseudomonadati</taxon>
        <taxon>Acidobacteriota</taxon>
        <taxon>Holophagae</taxon>
        <taxon>Holophagales</taxon>
        <taxon>Holophagaceae</taxon>
        <taxon>Geothrix</taxon>
    </lineage>
</organism>
<evidence type="ECO:0000256" key="8">
    <source>
        <dbReference type="ARBA" id="ARBA00023056"/>
    </source>
</evidence>
<dbReference type="SUPFAM" id="SSF51011">
    <property type="entry name" value="Glycosyl hydrolase domain"/>
    <property type="match status" value="1"/>
</dbReference>
<dbReference type="FunFam" id="2.60.40.10:FF:000169">
    <property type="entry name" value="1,4-alpha-glucan branching enzyme GlgB"/>
    <property type="match status" value="1"/>
</dbReference>
<dbReference type="PANTHER" id="PTHR43651">
    <property type="entry name" value="1,4-ALPHA-GLUCAN-BRANCHING ENZYME"/>
    <property type="match status" value="1"/>
</dbReference>
<accession>A0A9D7SI50</accession>
<keyword evidence="8 10" id="KW-0320">Glycogen biosynthesis</keyword>
<dbReference type="InterPro" id="IPR006048">
    <property type="entry name" value="A-amylase/branching_C"/>
</dbReference>
<evidence type="ECO:0000256" key="2">
    <source>
        <dbReference type="ARBA" id="ARBA00002953"/>
    </source>
</evidence>
<dbReference type="InterPro" id="IPR004193">
    <property type="entry name" value="Glyco_hydro_13_N"/>
</dbReference>
<comment type="subunit">
    <text evidence="10">Monomer.</text>
</comment>
<dbReference type="CDD" id="cd02855">
    <property type="entry name" value="E_set_GBE_prok_N"/>
    <property type="match status" value="1"/>
</dbReference>
<dbReference type="EC" id="2.4.1.18" evidence="10"/>
<dbReference type="InterPro" id="IPR013783">
    <property type="entry name" value="Ig-like_fold"/>
</dbReference>
<comment type="function">
    <text evidence="2 10">Catalyzes the formation of the alpha-1,6-glucosidic linkages in glycogen by scission of a 1,4-alpha-linked oligosaccharide from growing alpha-1,4-glucan chains and the subsequent attachment of the oligosaccharide to the alpha-1,6 position.</text>
</comment>
<dbReference type="Pfam" id="PF02922">
    <property type="entry name" value="CBM_48"/>
    <property type="match status" value="1"/>
</dbReference>
<comment type="caution">
    <text evidence="13">The sequence shown here is derived from an EMBL/GenBank/DDBJ whole genome shotgun (WGS) entry which is preliminary data.</text>
</comment>
<keyword evidence="9 10" id="KW-0119">Carbohydrate metabolism</keyword>
<dbReference type="Pfam" id="PF00128">
    <property type="entry name" value="Alpha-amylase"/>
    <property type="match status" value="1"/>
</dbReference>
<dbReference type="NCBIfam" id="TIGR01515">
    <property type="entry name" value="branching_enzym"/>
    <property type="match status" value="1"/>
</dbReference>
<evidence type="ECO:0000313" key="13">
    <source>
        <dbReference type="EMBL" id="MBK9797890.1"/>
    </source>
</evidence>
<proteinExistence type="inferred from homology"/>
<dbReference type="InterPro" id="IPR006407">
    <property type="entry name" value="GlgB"/>
</dbReference>
<dbReference type="CDD" id="cd11322">
    <property type="entry name" value="AmyAc_Glg_BE"/>
    <property type="match status" value="1"/>
</dbReference>
<evidence type="ECO:0000256" key="9">
    <source>
        <dbReference type="ARBA" id="ARBA00023277"/>
    </source>
</evidence>
<evidence type="ECO:0000256" key="10">
    <source>
        <dbReference type="HAMAP-Rule" id="MF_00685"/>
    </source>
</evidence>
<evidence type="ECO:0000256" key="11">
    <source>
        <dbReference type="PIRSR" id="PIRSR000463-1"/>
    </source>
</evidence>
<keyword evidence="7 10" id="KW-0808">Transferase</keyword>
<dbReference type="FunFam" id="3.20.20.80:FF:000003">
    <property type="entry name" value="1,4-alpha-glucan branching enzyme GlgB"/>
    <property type="match status" value="1"/>
</dbReference>
<sequence length="642" mass="71931">MEWPRLASTLGDLDLHLLGEGTHLRAYEKLGAHPRTADGVEGVSFAVWAPNARSVSVVGDFNGWDGRAHPMAQAGPNGFWERFVPGLVAGMLYKFEIHGPKGNLLPLKADPYAFRCERAPGTASIVHGLPAYAWGDQAWLQDRRKAKAHAEPMSIYELHLGSWRRRPDGSFMSYREIAADLAPYASWLGFTHVQLLPVTEHPYDPSWGYQPLGMFAPTSRFGGPEDFKAFVDAMHQAGLGVILDWVPAHFPEDAHGLAGFDGTHLYEHADPRQGRHMDWGTLIYNYGRVEVQNYLISNALFWLDQFHVDGLRVDAVASMLYLDYSREAGQWIPNRHGGRENLEAVAFLRRLNEVVYAQHPDAFTVAEESTAWPGVSRPTDTGGLGFGFKWDMGWMHDTLRYLGQGMMARPHHHNDITFSMLYHDAENYVLPLSHDEVVHGKRSLYGRMPGDAWERMANLRLLYAWLYAHGGKKLLFMGGEFAQGKEWNHDTALDWGLLNQPAHKGIHDLLCDLNGLYRRQPALYEGDCQAGGFAWIDCGDRFNSVLTLLRRASDPSDFMAIAFNFTALPRLDYRIGVPTAGAYVELLNTDSTYYGGRNQGNTGRVLTEPIPAHGFPQSLNLTLPPLAALFLKPEPLSFPHQS</sequence>
<feature type="domain" description="Glycosyl hydrolase family 13 catalytic" evidence="12">
    <location>
        <begin position="157"/>
        <end position="503"/>
    </location>
</feature>
<dbReference type="InterPro" id="IPR017853">
    <property type="entry name" value="GH"/>
</dbReference>
<dbReference type="InterPro" id="IPR013780">
    <property type="entry name" value="Glyco_hydro_b"/>
</dbReference>
<evidence type="ECO:0000256" key="3">
    <source>
        <dbReference type="ARBA" id="ARBA00004964"/>
    </source>
</evidence>
<evidence type="ECO:0000313" key="14">
    <source>
        <dbReference type="Proteomes" id="UP000886657"/>
    </source>
</evidence>
<comment type="catalytic activity">
    <reaction evidence="1 10">
        <text>Transfers a segment of a (1-&gt;4)-alpha-D-glucan chain to a primary hydroxy group in a similar glucan chain.</text>
        <dbReference type="EC" id="2.4.1.18"/>
    </reaction>
</comment>
<keyword evidence="6 10" id="KW-0328">Glycosyltransferase</keyword>
<feature type="active site" description="Nucleophile" evidence="10 11">
    <location>
        <position position="314"/>
    </location>
</feature>
<protein>
    <recommendedName>
        <fullName evidence="10">1,4-alpha-glucan branching enzyme GlgB</fullName>
        <ecNumber evidence="10">2.4.1.18</ecNumber>
    </recommendedName>
    <alternativeName>
        <fullName evidence="10">1,4-alpha-D-glucan:1,4-alpha-D-glucan 6-glucosyl-transferase</fullName>
    </alternativeName>
    <alternativeName>
        <fullName evidence="10">Alpha-(1-&gt;4)-glucan branching enzyme</fullName>
    </alternativeName>
    <alternativeName>
        <fullName evidence="10">Glycogen branching enzyme</fullName>
        <shortName evidence="10">BE</shortName>
    </alternativeName>
</protein>
<dbReference type="GO" id="GO:0004553">
    <property type="term" value="F:hydrolase activity, hydrolyzing O-glycosyl compounds"/>
    <property type="evidence" value="ECO:0007669"/>
    <property type="project" value="InterPro"/>
</dbReference>